<comment type="caution">
    <text evidence="1">The sequence shown here is derived from an EMBL/GenBank/DDBJ whole genome shotgun (WGS) entry which is preliminary data.</text>
</comment>
<reference evidence="1 2" key="1">
    <citation type="submission" date="2018-06" db="EMBL/GenBank/DDBJ databases">
        <title>Genomic Encyclopedia of Type Strains, Phase IV (KMG-IV): sequencing the most valuable type-strain genomes for metagenomic binning, comparative biology and taxonomic classification.</title>
        <authorList>
            <person name="Goeker M."/>
        </authorList>
    </citation>
    <scope>NUCLEOTIDE SEQUENCE [LARGE SCALE GENOMIC DNA]</scope>
    <source>
        <strain evidence="1 2">DSM 45521</strain>
    </source>
</reference>
<evidence type="ECO:0000313" key="2">
    <source>
        <dbReference type="Proteomes" id="UP000247591"/>
    </source>
</evidence>
<dbReference type="Proteomes" id="UP000247591">
    <property type="component" value="Unassembled WGS sequence"/>
</dbReference>
<accession>A0A318RS64</accession>
<evidence type="ECO:0000313" key="1">
    <source>
        <dbReference type="EMBL" id="PYE19530.1"/>
    </source>
</evidence>
<name>A0A318RS64_WILLI</name>
<keyword evidence="2" id="KW-1185">Reference proteome</keyword>
<dbReference type="EMBL" id="QJSP01000003">
    <property type="protein sequence ID" value="PYE19530.1"/>
    <property type="molecule type" value="Genomic_DNA"/>
</dbReference>
<dbReference type="AlphaFoldDB" id="A0A318RS64"/>
<proteinExistence type="predicted"/>
<sequence>MNQKYWDDLLAEGRALTRVAEGEARVLKIPVHSEDRAAIRKLAEAYRSSVRDNRDRNPDRLEHRLQDVVDAYRWTYPYASRCVGPRGILR</sequence>
<organism evidence="1 2">
    <name type="scientific">Williamsia limnetica</name>
    <dbReference type="NCBI Taxonomy" id="882452"/>
    <lineage>
        <taxon>Bacteria</taxon>
        <taxon>Bacillati</taxon>
        <taxon>Actinomycetota</taxon>
        <taxon>Actinomycetes</taxon>
        <taxon>Mycobacteriales</taxon>
        <taxon>Nocardiaceae</taxon>
        <taxon>Williamsia</taxon>
    </lineage>
</organism>
<gene>
    <name evidence="1" type="ORF">DFR67_103443</name>
</gene>
<protein>
    <submittedName>
        <fullName evidence="1">Uncharacterized protein</fullName>
    </submittedName>
</protein>